<evidence type="ECO:0000313" key="3">
    <source>
        <dbReference type="EMBL" id="RZO26455.1"/>
    </source>
</evidence>
<comment type="similarity">
    <text evidence="1">Belongs to the short-chain dehydrogenases/reductases (SDR) family.</text>
</comment>
<dbReference type="SUPFAM" id="SSF51735">
    <property type="entry name" value="NAD(P)-binding Rossmann-fold domains"/>
    <property type="match status" value="1"/>
</dbReference>
<dbReference type="Pfam" id="PF13561">
    <property type="entry name" value="adh_short_C2"/>
    <property type="match status" value="1"/>
</dbReference>
<dbReference type="PRINTS" id="PR00081">
    <property type="entry name" value="GDHRDH"/>
</dbReference>
<keyword evidence="2" id="KW-0560">Oxidoreductase</keyword>
<dbReference type="AlphaFoldDB" id="A0A520MZ16"/>
<organism evidence="3 4">
    <name type="scientific">SAR86 cluster bacterium</name>
    <dbReference type="NCBI Taxonomy" id="2030880"/>
    <lineage>
        <taxon>Bacteria</taxon>
        <taxon>Pseudomonadati</taxon>
        <taxon>Pseudomonadota</taxon>
        <taxon>Gammaproteobacteria</taxon>
        <taxon>SAR86 cluster</taxon>
    </lineage>
</organism>
<reference evidence="3 4" key="1">
    <citation type="submission" date="2019-02" db="EMBL/GenBank/DDBJ databases">
        <title>Prokaryotic population dynamics and viral predation in marine succession experiment using metagenomics: the confinement effect.</title>
        <authorList>
            <person name="Haro-Moreno J.M."/>
            <person name="Rodriguez-Valera F."/>
            <person name="Lopez-Perez M."/>
        </authorList>
    </citation>
    <scope>NUCLEOTIDE SEQUENCE [LARGE SCALE GENOMIC DNA]</scope>
    <source>
        <strain evidence="3">MED-G159</strain>
    </source>
</reference>
<evidence type="ECO:0000313" key="4">
    <source>
        <dbReference type="Proteomes" id="UP000315825"/>
    </source>
</evidence>
<gene>
    <name evidence="3" type="ORF">EVA92_02860</name>
</gene>
<dbReference type="PROSITE" id="PS00061">
    <property type="entry name" value="ADH_SHORT"/>
    <property type="match status" value="1"/>
</dbReference>
<dbReference type="PRINTS" id="PR00080">
    <property type="entry name" value="SDRFAMILY"/>
</dbReference>
<dbReference type="InterPro" id="IPR036291">
    <property type="entry name" value="NAD(P)-bd_dom_sf"/>
</dbReference>
<accession>A0A520MZ16</accession>
<dbReference type="GO" id="GO:0016491">
    <property type="term" value="F:oxidoreductase activity"/>
    <property type="evidence" value="ECO:0007669"/>
    <property type="project" value="UniProtKB-KW"/>
</dbReference>
<dbReference type="EMBL" id="SHBE01000004">
    <property type="protein sequence ID" value="RZO26455.1"/>
    <property type="molecule type" value="Genomic_DNA"/>
</dbReference>
<dbReference type="Proteomes" id="UP000315825">
    <property type="component" value="Unassembled WGS sequence"/>
</dbReference>
<dbReference type="PANTHER" id="PTHR43639">
    <property type="entry name" value="OXIDOREDUCTASE, SHORT-CHAIN DEHYDROGENASE/REDUCTASE FAMILY (AFU_ORTHOLOGUE AFUA_5G02870)"/>
    <property type="match status" value="1"/>
</dbReference>
<proteinExistence type="inferred from homology"/>
<dbReference type="InterPro" id="IPR002347">
    <property type="entry name" value="SDR_fam"/>
</dbReference>
<comment type="caution">
    <text evidence="3">The sequence shown here is derived from an EMBL/GenBank/DDBJ whole genome shotgun (WGS) entry which is preliminary data.</text>
</comment>
<evidence type="ECO:0000256" key="1">
    <source>
        <dbReference type="ARBA" id="ARBA00006484"/>
    </source>
</evidence>
<name>A0A520MZ16_9GAMM</name>
<sequence>MNKKIFISGGAQRIGKALVYHFHEKGWDIVFQYRSSTKQSKDIQEELNANRKNSCEIIQCDFDNELSCKDFYKNLPGLIDNLHALINNASTFYPRPLSESTYDDWIKLTSSNLKQPIFITKKCGPELIKNKGNIVNISDIHAEQGLEDYSVYTAAKAGLINFTKSIAKEYSPKVLVNSVSPGAILWDVNEPSDEKKNNILKSIPLKRIGNEKDIVSIIDFLITKNTYMTGRNINIDGGRSLG</sequence>
<protein>
    <submittedName>
        <fullName evidence="3">SDR family oxidoreductase</fullName>
    </submittedName>
</protein>
<dbReference type="Gene3D" id="3.40.50.720">
    <property type="entry name" value="NAD(P)-binding Rossmann-like Domain"/>
    <property type="match status" value="1"/>
</dbReference>
<dbReference type="InterPro" id="IPR020904">
    <property type="entry name" value="Sc_DH/Rdtase_CS"/>
</dbReference>
<evidence type="ECO:0000256" key="2">
    <source>
        <dbReference type="ARBA" id="ARBA00023002"/>
    </source>
</evidence>
<dbReference type="PANTHER" id="PTHR43639:SF1">
    <property type="entry name" value="SHORT-CHAIN DEHYDROGENASE_REDUCTASE FAMILY PROTEIN"/>
    <property type="match status" value="1"/>
</dbReference>